<accession>A0A3S3LJJ1</accession>
<dbReference type="Proteomes" id="UP000285970">
    <property type="component" value="Unassembled WGS sequence"/>
</dbReference>
<dbReference type="AlphaFoldDB" id="A0A3S3LJJ1"/>
<dbReference type="PANTHER" id="PTHR38460:SF1">
    <property type="entry name" value="TAUTOMERASE YOLI-RELATED"/>
    <property type="match status" value="1"/>
</dbReference>
<dbReference type="SUPFAM" id="SSF55331">
    <property type="entry name" value="Tautomerase/MIF"/>
    <property type="match status" value="1"/>
</dbReference>
<name>A0A3S3LJJ1_9MICO</name>
<dbReference type="PANTHER" id="PTHR38460">
    <property type="entry name" value="TAUTOMERASE YOLI-RELATED"/>
    <property type="match status" value="1"/>
</dbReference>
<dbReference type="EMBL" id="RBZY01000001">
    <property type="protein sequence ID" value="RWR23410.1"/>
    <property type="molecule type" value="Genomic_DNA"/>
</dbReference>
<evidence type="ECO:0000313" key="2">
    <source>
        <dbReference type="Proteomes" id="UP000285970"/>
    </source>
</evidence>
<dbReference type="Gene3D" id="3.30.429.10">
    <property type="entry name" value="Macrophage Migration Inhibitory Factor"/>
    <property type="match status" value="1"/>
</dbReference>
<proteinExistence type="predicted"/>
<protein>
    <submittedName>
        <fullName evidence="1">Tautomerase family protein</fullName>
    </submittedName>
</protein>
<dbReference type="InterPro" id="IPR014347">
    <property type="entry name" value="Tautomerase/MIF_sf"/>
</dbReference>
<dbReference type="InterPro" id="IPR037479">
    <property type="entry name" value="Tauto_MSAD"/>
</dbReference>
<gene>
    <name evidence="1" type="ORF">D8Y23_00460</name>
</gene>
<dbReference type="Pfam" id="PF14552">
    <property type="entry name" value="Tautomerase_2"/>
    <property type="match status" value="1"/>
</dbReference>
<comment type="caution">
    <text evidence="1">The sequence shown here is derived from an EMBL/GenBank/DDBJ whole genome shotgun (WGS) entry which is preliminary data.</text>
</comment>
<reference evidence="1 2" key="1">
    <citation type="journal article" date="2018" name="Front. Microbiol.">
        <title>Novel Insights Into Bacterial Dimethylsulfoniopropionate Catabolism in the East China Sea.</title>
        <authorList>
            <person name="Liu J."/>
            <person name="Liu J."/>
            <person name="Zhang S.H."/>
            <person name="Liang J."/>
            <person name="Lin H."/>
            <person name="Song D."/>
            <person name="Yang G.P."/>
            <person name="Todd J.D."/>
            <person name="Zhang X.H."/>
        </authorList>
    </citation>
    <scope>NUCLEOTIDE SEQUENCE [LARGE SCALE GENOMIC DNA]</scope>
    <source>
        <strain evidence="1 2">ZYFD042</strain>
    </source>
</reference>
<organism evidence="1 2">
    <name type="scientific">Microbacterium enclense</name>
    <dbReference type="NCBI Taxonomy" id="993073"/>
    <lineage>
        <taxon>Bacteria</taxon>
        <taxon>Bacillati</taxon>
        <taxon>Actinomycetota</taxon>
        <taxon>Actinomycetes</taxon>
        <taxon>Micrococcales</taxon>
        <taxon>Microbacteriaceae</taxon>
        <taxon>Microbacterium</taxon>
    </lineage>
</organism>
<sequence length="129" mass="14389">MGLMPLITIEVSETVPVETRLAYAEAVHQGLAEGLGMDIEDRFQVIHPLPADHIIADPHYLGGERRDVLYVRILMVSMYDDETKARAFRAVARRLEAEGVRPDDVFIAVTENTIPDWYPGARGESTPDA</sequence>
<evidence type="ECO:0000313" key="1">
    <source>
        <dbReference type="EMBL" id="RWR23410.1"/>
    </source>
</evidence>